<proteinExistence type="predicted"/>
<evidence type="ECO:0000259" key="3">
    <source>
        <dbReference type="PROSITE" id="PS50157"/>
    </source>
</evidence>
<dbReference type="OrthoDB" id="2152896at2759"/>
<feature type="region of interest" description="Disordered" evidence="2">
    <location>
        <begin position="181"/>
        <end position="212"/>
    </location>
</feature>
<reference evidence="4 5" key="1">
    <citation type="submission" date="2016-05" db="EMBL/GenBank/DDBJ databases">
        <title>Comparative genomics of biotechnologically important yeasts.</title>
        <authorList>
            <consortium name="DOE Joint Genome Institute"/>
            <person name="Riley R."/>
            <person name="Haridas S."/>
            <person name="Wolfe K.H."/>
            <person name="Lopes M.R."/>
            <person name="Hittinger C.T."/>
            <person name="Goker M."/>
            <person name="Salamov A."/>
            <person name="Wisecaver J."/>
            <person name="Long T.M."/>
            <person name="Aerts A.L."/>
            <person name="Barry K."/>
            <person name="Choi C."/>
            <person name="Clum A."/>
            <person name="Coughlan A.Y."/>
            <person name="Deshpande S."/>
            <person name="Douglass A.P."/>
            <person name="Hanson S.J."/>
            <person name="Klenk H.-P."/>
            <person name="LaButti K."/>
            <person name="Lapidus A."/>
            <person name="Lindquist E."/>
            <person name="Lipzen A."/>
            <person name="Meier-kolthoff J.P."/>
            <person name="Ohm R.A."/>
            <person name="Otillar R.P."/>
            <person name="Pangilinan J."/>
            <person name="Peng Y."/>
            <person name="Rokas A."/>
            <person name="Rosa C.A."/>
            <person name="Scheuner C."/>
            <person name="Sibirny A.A."/>
            <person name="Slot J.C."/>
            <person name="Stielow J.B."/>
            <person name="Sun H."/>
            <person name="Kurtzman C.P."/>
            <person name="Blackwell M."/>
            <person name="Grigoriev I.V."/>
            <person name="Jeffries T.W."/>
        </authorList>
    </citation>
    <scope>NUCLEOTIDE SEQUENCE [LARGE SCALE GENOMIC DNA]</scope>
    <source>
        <strain evidence="4 5">NRRL YB-4993</strain>
    </source>
</reference>
<dbReference type="PROSITE" id="PS00028">
    <property type="entry name" value="ZINC_FINGER_C2H2_1"/>
    <property type="match status" value="1"/>
</dbReference>
<evidence type="ECO:0000256" key="2">
    <source>
        <dbReference type="SAM" id="MobiDB-lite"/>
    </source>
</evidence>
<accession>A0A1A0HCX5</accession>
<evidence type="ECO:0000313" key="4">
    <source>
        <dbReference type="EMBL" id="OBA21944.1"/>
    </source>
</evidence>
<dbReference type="InterPro" id="IPR036236">
    <property type="entry name" value="Znf_C2H2_sf"/>
</dbReference>
<keyword evidence="1" id="KW-0863">Zinc-finger</keyword>
<dbReference type="GeneID" id="30027466"/>
<dbReference type="InterPro" id="IPR013087">
    <property type="entry name" value="Znf_C2H2_type"/>
</dbReference>
<evidence type="ECO:0000256" key="1">
    <source>
        <dbReference type="PROSITE-ProRule" id="PRU00042"/>
    </source>
</evidence>
<feature type="region of interest" description="Disordered" evidence="2">
    <location>
        <begin position="1"/>
        <end position="42"/>
    </location>
</feature>
<sequence>MTATTSQQYRRRHSSVHPLPLPMRHGHVHGLSGHHGKHTDMPTASRSLATRRFSEDGEGRAKELLKCQSCGKAYKHISSLAKHLWEHTPEWTMTKKLLISKHQQVQLLEAASILVGMNEPGTIVDEHEAPVGPSPFSRSLPQFTPEHEDHHLRMSEEQIPSSYSPMPGCVGGYIDVPAKKHHTQMESPYEEEEREKREVVDEDEEILGRMEA</sequence>
<protein>
    <recommendedName>
        <fullName evidence="3">C2H2-type domain-containing protein</fullName>
    </recommendedName>
</protein>
<feature type="compositionally biased region" description="Basic residues" evidence="2">
    <location>
        <begin position="24"/>
        <end position="37"/>
    </location>
</feature>
<dbReference type="PROSITE" id="PS50157">
    <property type="entry name" value="ZINC_FINGER_C2H2_2"/>
    <property type="match status" value="1"/>
</dbReference>
<organism evidence="4 5">
    <name type="scientific">Metschnikowia bicuspidata var. bicuspidata NRRL YB-4993</name>
    <dbReference type="NCBI Taxonomy" id="869754"/>
    <lineage>
        <taxon>Eukaryota</taxon>
        <taxon>Fungi</taxon>
        <taxon>Dikarya</taxon>
        <taxon>Ascomycota</taxon>
        <taxon>Saccharomycotina</taxon>
        <taxon>Pichiomycetes</taxon>
        <taxon>Metschnikowiaceae</taxon>
        <taxon>Metschnikowia</taxon>
    </lineage>
</organism>
<dbReference type="AlphaFoldDB" id="A0A1A0HCX5"/>
<evidence type="ECO:0000313" key="5">
    <source>
        <dbReference type="Proteomes" id="UP000092555"/>
    </source>
</evidence>
<keyword evidence="1" id="KW-0479">Metal-binding</keyword>
<name>A0A1A0HCX5_9ASCO</name>
<comment type="caution">
    <text evidence="4">The sequence shown here is derived from an EMBL/GenBank/DDBJ whole genome shotgun (WGS) entry which is preliminary data.</text>
</comment>
<dbReference type="SUPFAM" id="SSF57667">
    <property type="entry name" value="beta-beta-alpha zinc fingers"/>
    <property type="match status" value="1"/>
</dbReference>
<dbReference type="Proteomes" id="UP000092555">
    <property type="component" value="Unassembled WGS sequence"/>
</dbReference>
<gene>
    <name evidence="4" type="ORF">METBIDRAFT_142505</name>
</gene>
<keyword evidence="1" id="KW-0862">Zinc</keyword>
<feature type="domain" description="C2H2-type" evidence="3">
    <location>
        <begin position="65"/>
        <end position="92"/>
    </location>
</feature>
<dbReference type="RefSeq" id="XP_018712440.1">
    <property type="nucleotide sequence ID" value="XM_018854490.1"/>
</dbReference>
<keyword evidence="5" id="KW-1185">Reference proteome</keyword>
<dbReference type="STRING" id="869754.A0A1A0HCX5"/>
<dbReference type="EMBL" id="LXTC01000002">
    <property type="protein sequence ID" value="OBA21944.1"/>
    <property type="molecule type" value="Genomic_DNA"/>
</dbReference>
<dbReference type="GO" id="GO:0008270">
    <property type="term" value="F:zinc ion binding"/>
    <property type="evidence" value="ECO:0007669"/>
    <property type="project" value="UniProtKB-KW"/>
</dbReference>